<evidence type="ECO:0000313" key="4">
    <source>
        <dbReference type="EMBL" id="KAF0297339.1"/>
    </source>
</evidence>
<feature type="region of interest" description="Disordered" evidence="2">
    <location>
        <begin position="455"/>
        <end position="475"/>
    </location>
</feature>
<dbReference type="InterPro" id="IPR006553">
    <property type="entry name" value="Leu-rich_rpt_Cys-con_subtyp"/>
</dbReference>
<dbReference type="Gene3D" id="3.80.10.10">
    <property type="entry name" value="Ribonuclease Inhibitor"/>
    <property type="match status" value="2"/>
</dbReference>
<feature type="compositionally biased region" description="Pro residues" evidence="2">
    <location>
        <begin position="665"/>
        <end position="675"/>
    </location>
</feature>
<evidence type="ECO:0000256" key="2">
    <source>
        <dbReference type="SAM" id="MobiDB-lite"/>
    </source>
</evidence>
<reference evidence="4 5" key="1">
    <citation type="submission" date="2019-07" db="EMBL/GenBank/DDBJ databases">
        <title>Draft genome assembly of a fouling barnacle, Amphibalanus amphitrite (Darwin, 1854): The first reference genome for Thecostraca.</title>
        <authorList>
            <person name="Kim W."/>
        </authorList>
    </citation>
    <scope>NUCLEOTIDE SEQUENCE [LARGE SCALE GENOMIC DNA]</scope>
    <source>
        <strain evidence="4">SNU_AA5</strain>
        <tissue evidence="4">Soma without cirri and trophi</tissue>
    </source>
</reference>
<feature type="compositionally biased region" description="Low complexity" evidence="2">
    <location>
        <begin position="676"/>
        <end position="685"/>
    </location>
</feature>
<evidence type="ECO:0000256" key="1">
    <source>
        <dbReference type="ARBA" id="ARBA00022786"/>
    </source>
</evidence>
<keyword evidence="1" id="KW-0833">Ubl conjugation pathway</keyword>
<dbReference type="SMART" id="SM00256">
    <property type="entry name" value="FBOX"/>
    <property type="match status" value="1"/>
</dbReference>
<keyword evidence="5" id="KW-1185">Reference proteome</keyword>
<dbReference type="AlphaFoldDB" id="A0A6A4VWR7"/>
<accession>A0A6A4VWR7</accession>
<dbReference type="EMBL" id="VIIS01001499">
    <property type="protein sequence ID" value="KAF0297338.1"/>
    <property type="molecule type" value="Genomic_DNA"/>
</dbReference>
<dbReference type="GO" id="GO:0031146">
    <property type="term" value="P:SCF-dependent proteasomal ubiquitin-dependent protein catabolic process"/>
    <property type="evidence" value="ECO:0007669"/>
    <property type="project" value="TreeGrafter"/>
</dbReference>
<dbReference type="OrthoDB" id="27842at2759"/>
<dbReference type="InterPro" id="IPR036047">
    <property type="entry name" value="F-box-like_dom_sf"/>
</dbReference>
<organism evidence="4 5">
    <name type="scientific">Amphibalanus amphitrite</name>
    <name type="common">Striped barnacle</name>
    <name type="synonym">Balanus amphitrite</name>
    <dbReference type="NCBI Taxonomy" id="1232801"/>
    <lineage>
        <taxon>Eukaryota</taxon>
        <taxon>Metazoa</taxon>
        <taxon>Ecdysozoa</taxon>
        <taxon>Arthropoda</taxon>
        <taxon>Crustacea</taxon>
        <taxon>Multicrustacea</taxon>
        <taxon>Cirripedia</taxon>
        <taxon>Thoracica</taxon>
        <taxon>Thoracicalcarea</taxon>
        <taxon>Balanomorpha</taxon>
        <taxon>Balanoidea</taxon>
        <taxon>Balanidae</taxon>
        <taxon>Amphibalaninae</taxon>
        <taxon>Amphibalanus</taxon>
    </lineage>
</organism>
<dbReference type="InterPro" id="IPR057207">
    <property type="entry name" value="FBXL15_LRR"/>
</dbReference>
<dbReference type="PANTHER" id="PTHR13318">
    <property type="entry name" value="PARTNER OF PAIRED, ISOFORM B-RELATED"/>
    <property type="match status" value="1"/>
</dbReference>
<protein>
    <submittedName>
        <fullName evidence="4">Dynein regulatory complex subunit 6</fullName>
    </submittedName>
</protein>
<feature type="domain" description="F-box" evidence="3">
    <location>
        <begin position="11"/>
        <end position="41"/>
    </location>
</feature>
<proteinExistence type="predicted"/>
<dbReference type="SUPFAM" id="SSF52047">
    <property type="entry name" value="RNI-like"/>
    <property type="match status" value="2"/>
</dbReference>
<gene>
    <name evidence="4" type="primary">Fbxl13_1</name>
    <name evidence="4" type="ORF">FJT64_005259</name>
</gene>
<dbReference type="SMART" id="SM00367">
    <property type="entry name" value="LRR_CC"/>
    <property type="match status" value="10"/>
</dbReference>
<dbReference type="EMBL" id="VIIS01001499">
    <property type="protein sequence ID" value="KAF0297339.1"/>
    <property type="molecule type" value="Genomic_DNA"/>
</dbReference>
<dbReference type="Proteomes" id="UP000440578">
    <property type="component" value="Unassembled WGS sequence"/>
</dbReference>
<dbReference type="GO" id="GO:0019005">
    <property type="term" value="C:SCF ubiquitin ligase complex"/>
    <property type="evidence" value="ECO:0007669"/>
    <property type="project" value="TreeGrafter"/>
</dbReference>
<evidence type="ECO:0000259" key="3">
    <source>
        <dbReference type="PROSITE" id="PS50181"/>
    </source>
</evidence>
<dbReference type="Pfam" id="PF25372">
    <property type="entry name" value="DUF7885"/>
    <property type="match status" value="1"/>
</dbReference>
<dbReference type="InterPro" id="IPR001810">
    <property type="entry name" value="F-box_dom"/>
</dbReference>
<dbReference type="Pfam" id="PF12937">
    <property type="entry name" value="F-box-like"/>
    <property type="match status" value="1"/>
</dbReference>
<dbReference type="Gene3D" id="1.20.1280.50">
    <property type="match status" value="1"/>
</dbReference>
<evidence type="ECO:0000313" key="5">
    <source>
        <dbReference type="Proteomes" id="UP000440578"/>
    </source>
</evidence>
<dbReference type="InterPro" id="IPR032675">
    <property type="entry name" value="LRR_dom_sf"/>
</dbReference>
<comment type="caution">
    <text evidence="4">The sequence shown here is derived from an EMBL/GenBank/DDBJ whole genome shotgun (WGS) entry which is preliminary data.</text>
</comment>
<dbReference type="PROSITE" id="PS50181">
    <property type="entry name" value="FBOX"/>
    <property type="match status" value="1"/>
</dbReference>
<dbReference type="SUPFAM" id="SSF81383">
    <property type="entry name" value="F-box domain"/>
    <property type="match status" value="1"/>
</dbReference>
<name>A0A6A4VWR7_AMPAM</name>
<sequence>MTVGYQDGRIVPYEVLVEIFSHLSFSDVLSAGLVCRLWHDVSCHVLRHSRTVCLEGGGAERAAGLLASEEAAPFTRLVLREADVSARGPLAGLWSSAGPGLSVLRLLGCTVKESDLVQILSHCEELEELALVGCDSLFMTGNILSRDSAQQLSLPSLRRLDLSANRYLSDAILQRLLALAPGLEELSLRSCQIGFHPGIYRKFYPGGGAGAVSSSVLTFECVMAFVRERAAAVRALDLSDTNVEDGALADLAAVSELRLETLRLEGCRAATGAGLAALLTAQPRLAELDLSGTRADAATTAAAARLPRLRRLALRRCDRLPAAALEPLAGAALHELDLSENERLPADAAAAALPADGSQLRRLRLRALKLTADCVIRLAGRLSALRELDLSRCLTGVTDSSLQAICRHLPGLEVLRLSECHLVTDSGLTGLGLAGAGPDPAAPLKPNKTFLHGEAGAAQEPAEQPPPSALVTPQRSPHAISLRSRHEREIWSDAGRKQLVQSQIELNDTGSGISLLDLKGLVELDLSQCSRVSDIGVTHVVRHAGLRRLSLAHCPQLGDGAVALLGRHCPALEWVRLAGCASLTDRGLTGLVQHARRLKHLDVQGCIELTDASVRALMTHGASLQYLNVTGCRQVSCALVSCLEEALPRLAPVSRAGLDGAEPGHAPPPPPPPPAQGRAGQPRRR</sequence>
<feature type="region of interest" description="Disordered" evidence="2">
    <location>
        <begin position="654"/>
        <end position="685"/>
    </location>
</feature>